<evidence type="ECO:0000256" key="7">
    <source>
        <dbReference type="ARBA" id="ARBA00023136"/>
    </source>
</evidence>
<accession>A0A1Y1ZHF2</accession>
<feature type="transmembrane region" description="Helical" evidence="8">
    <location>
        <begin position="183"/>
        <end position="200"/>
    </location>
</feature>
<feature type="transmembrane region" description="Helical" evidence="8">
    <location>
        <begin position="258"/>
        <end position="276"/>
    </location>
</feature>
<dbReference type="Proteomes" id="UP000193144">
    <property type="component" value="Unassembled WGS sequence"/>
</dbReference>
<evidence type="ECO:0000256" key="4">
    <source>
        <dbReference type="ARBA" id="ARBA00022679"/>
    </source>
</evidence>
<name>A0A1Y1ZHF2_9PLEO</name>
<comment type="caution">
    <text evidence="10">The sequence shown here is derived from an EMBL/GenBank/DDBJ whole genome shotgun (WGS) entry which is preliminary data.</text>
</comment>
<dbReference type="GO" id="GO:0016020">
    <property type="term" value="C:membrane"/>
    <property type="evidence" value="ECO:0007669"/>
    <property type="project" value="UniProtKB-SubCell"/>
</dbReference>
<comment type="pathway">
    <text evidence="2">Secondary metabolite biosynthesis.</text>
</comment>
<dbReference type="PANTHER" id="PTHR31595:SF57">
    <property type="entry name" value="OS04G0481900 PROTEIN"/>
    <property type="match status" value="1"/>
</dbReference>
<evidence type="ECO:0000256" key="3">
    <source>
        <dbReference type="ARBA" id="ARBA00007282"/>
    </source>
</evidence>
<dbReference type="GO" id="GO:0006629">
    <property type="term" value="P:lipid metabolic process"/>
    <property type="evidence" value="ECO:0007669"/>
    <property type="project" value="InterPro"/>
</dbReference>
<evidence type="ECO:0000256" key="6">
    <source>
        <dbReference type="ARBA" id="ARBA00022989"/>
    </source>
</evidence>
<dbReference type="OrthoDB" id="1077582at2759"/>
<feature type="transmembrane region" description="Helical" evidence="8">
    <location>
        <begin position="24"/>
        <end position="42"/>
    </location>
</feature>
<evidence type="ECO:0000256" key="8">
    <source>
        <dbReference type="SAM" id="Phobius"/>
    </source>
</evidence>
<dbReference type="Pfam" id="PF13813">
    <property type="entry name" value="MBOAT_2"/>
    <property type="match status" value="1"/>
</dbReference>
<comment type="similarity">
    <text evidence="3">Belongs to the wax synthase family.</text>
</comment>
<keyword evidence="5 8" id="KW-0812">Transmembrane</keyword>
<evidence type="ECO:0000256" key="2">
    <source>
        <dbReference type="ARBA" id="ARBA00005179"/>
    </source>
</evidence>
<organism evidence="10 11">
    <name type="scientific">Clohesyomyces aquaticus</name>
    <dbReference type="NCBI Taxonomy" id="1231657"/>
    <lineage>
        <taxon>Eukaryota</taxon>
        <taxon>Fungi</taxon>
        <taxon>Dikarya</taxon>
        <taxon>Ascomycota</taxon>
        <taxon>Pezizomycotina</taxon>
        <taxon>Dothideomycetes</taxon>
        <taxon>Pleosporomycetidae</taxon>
        <taxon>Pleosporales</taxon>
        <taxon>Lindgomycetaceae</taxon>
        <taxon>Clohesyomyces</taxon>
    </lineage>
</organism>
<evidence type="ECO:0000313" key="11">
    <source>
        <dbReference type="Proteomes" id="UP000193144"/>
    </source>
</evidence>
<reference evidence="10 11" key="1">
    <citation type="submission" date="2016-07" db="EMBL/GenBank/DDBJ databases">
        <title>Pervasive Adenine N6-methylation of Active Genes in Fungi.</title>
        <authorList>
            <consortium name="DOE Joint Genome Institute"/>
            <person name="Mondo S.J."/>
            <person name="Dannebaum R.O."/>
            <person name="Kuo R.C."/>
            <person name="Labutti K."/>
            <person name="Haridas S."/>
            <person name="Kuo A."/>
            <person name="Salamov A."/>
            <person name="Ahrendt S.R."/>
            <person name="Lipzen A."/>
            <person name="Sullivan W."/>
            <person name="Andreopoulos W.B."/>
            <person name="Clum A."/>
            <person name="Lindquist E."/>
            <person name="Daum C."/>
            <person name="Ramamoorthy G.K."/>
            <person name="Gryganskyi A."/>
            <person name="Culley D."/>
            <person name="Magnuson J.K."/>
            <person name="James T.Y."/>
            <person name="O'Malley M.A."/>
            <person name="Stajich J.E."/>
            <person name="Spatafora J.W."/>
            <person name="Visel A."/>
            <person name="Grigoriev I.V."/>
        </authorList>
    </citation>
    <scope>NUCLEOTIDE SEQUENCE [LARGE SCALE GENOMIC DNA]</scope>
    <source>
        <strain evidence="10 11">CBS 115471</strain>
    </source>
</reference>
<keyword evidence="11" id="KW-1185">Reference proteome</keyword>
<dbReference type="PANTHER" id="PTHR31595">
    <property type="entry name" value="LONG-CHAIN-ALCOHOL O-FATTY-ACYLTRANSFERASE 3-RELATED"/>
    <property type="match status" value="1"/>
</dbReference>
<proteinExistence type="inferred from homology"/>
<evidence type="ECO:0000313" key="10">
    <source>
        <dbReference type="EMBL" id="ORY09427.1"/>
    </source>
</evidence>
<feature type="transmembrane region" description="Helical" evidence="8">
    <location>
        <begin position="153"/>
        <end position="171"/>
    </location>
</feature>
<feature type="transmembrane region" description="Helical" evidence="8">
    <location>
        <begin position="288"/>
        <end position="307"/>
    </location>
</feature>
<feature type="domain" description="Wax synthase" evidence="9">
    <location>
        <begin position="206"/>
        <end position="293"/>
    </location>
</feature>
<keyword evidence="4" id="KW-0808">Transferase</keyword>
<keyword evidence="7 8" id="KW-0472">Membrane</keyword>
<dbReference type="InterPro" id="IPR032805">
    <property type="entry name" value="Wax_synthase_dom"/>
</dbReference>
<dbReference type="AlphaFoldDB" id="A0A1Y1ZHF2"/>
<evidence type="ECO:0000256" key="5">
    <source>
        <dbReference type="ARBA" id="ARBA00022692"/>
    </source>
</evidence>
<gene>
    <name evidence="10" type="ORF">BCR34DRAFT_487338</name>
</gene>
<dbReference type="InterPro" id="IPR044851">
    <property type="entry name" value="Wax_synthase"/>
</dbReference>
<dbReference type="GO" id="GO:0008374">
    <property type="term" value="F:O-acyltransferase activity"/>
    <property type="evidence" value="ECO:0007669"/>
    <property type="project" value="InterPro"/>
</dbReference>
<evidence type="ECO:0000259" key="9">
    <source>
        <dbReference type="Pfam" id="PF13813"/>
    </source>
</evidence>
<feature type="transmembrane region" description="Helical" evidence="8">
    <location>
        <begin position="49"/>
        <end position="67"/>
    </location>
</feature>
<dbReference type="EMBL" id="MCFA01000086">
    <property type="protein sequence ID" value="ORY09427.1"/>
    <property type="molecule type" value="Genomic_DNA"/>
</dbReference>
<keyword evidence="6 8" id="KW-1133">Transmembrane helix</keyword>
<evidence type="ECO:0000256" key="1">
    <source>
        <dbReference type="ARBA" id="ARBA00004141"/>
    </source>
</evidence>
<comment type="subcellular location">
    <subcellularLocation>
        <location evidence="1">Membrane</location>
        <topology evidence="1">Multi-pass membrane protein</topology>
    </subcellularLocation>
</comment>
<sequence>MAPDMSPGSEDDMFSQFLEDLPPAFLALSVPGLLLYCCLYAFVRRWKAAFVGASVPTLLLFWASPYVAPVRCAAFRALLNFAVAVGTMKLLDIHALSMTNSIPQYTAGPPLRPSLHALILLTELRYESFTPNTIRHPPPPKYPFPASPSMRIAFYREGTQFLIHLAIFWMLQWTPQYPPIKSLGILFAIYLIWTAIQLTVRYRNSPPLFGPIYLIDGLATFWTETWHNAFAAPCLSLAYTPVLRLLTALGCPRPLARSAAVVASFCLMAAFHVYALAPLLSDEGRRRIAVFFVANGIATVTETAVWGKKRHWARALLGWGFELALASWTVQAVEVAEGVLGNDWRGLCKGRSGLRG</sequence>
<protein>
    <recommendedName>
        <fullName evidence="9">Wax synthase domain-containing protein</fullName>
    </recommendedName>
</protein>